<accession>A0ACB0J0B7</accession>
<evidence type="ECO:0000313" key="2">
    <source>
        <dbReference type="Proteomes" id="UP001177021"/>
    </source>
</evidence>
<organism evidence="1 2">
    <name type="scientific">Trifolium pratense</name>
    <name type="common">Red clover</name>
    <dbReference type="NCBI Taxonomy" id="57577"/>
    <lineage>
        <taxon>Eukaryota</taxon>
        <taxon>Viridiplantae</taxon>
        <taxon>Streptophyta</taxon>
        <taxon>Embryophyta</taxon>
        <taxon>Tracheophyta</taxon>
        <taxon>Spermatophyta</taxon>
        <taxon>Magnoliopsida</taxon>
        <taxon>eudicotyledons</taxon>
        <taxon>Gunneridae</taxon>
        <taxon>Pentapetalae</taxon>
        <taxon>rosids</taxon>
        <taxon>fabids</taxon>
        <taxon>Fabales</taxon>
        <taxon>Fabaceae</taxon>
        <taxon>Papilionoideae</taxon>
        <taxon>50 kb inversion clade</taxon>
        <taxon>NPAAA clade</taxon>
        <taxon>Hologalegina</taxon>
        <taxon>IRL clade</taxon>
        <taxon>Trifolieae</taxon>
        <taxon>Trifolium</taxon>
    </lineage>
</organism>
<proteinExistence type="predicted"/>
<dbReference type="EMBL" id="CASHSV030000013">
    <property type="protein sequence ID" value="CAJ2637930.1"/>
    <property type="molecule type" value="Genomic_DNA"/>
</dbReference>
<sequence length="489" mass="54834">MIKGKDVYNILESIMPLYVAMLLGYGSIKWWKMFTPDQCIGINRFVAMFAVPTLTFIYISPINPYHMNWRFIVADILQKIVTLICLFLWNIFTKRDGFDWSITIFSLINLPNTLVVGIPLLNAMYGEFTVSLLIQILVMQSVLWYNVVLLMYEYRAAKLFISQQFVETNEGSQKVENEIESNVDVELGEIGNNGVKLSHSTSKVSNLTRVDAFSSYTNSPQNNDFEEMLDIWKKFQKSRSCTSIGGVKISPYPNLKSNSEKIIGKTKINFSGRFGTPQEIEASKGVNELVDKNSSAKVIELEEHENEEMHEEGNVDNEQQMLPSHDMMTKLILVRVWRKMSKNPNLYAAVLAIVWAFIASRLDIKMPSIIHDSITIISHTGLGMSMFSLGIFMALQPKIIACGKTSVTMSTVLRFLVGPLLFAATSASLGIRGVVFKVGIIQAALPQGIVPFVFAKEYNLHAEIFNAAVSLGLALAFPITILYYVILGA</sequence>
<gene>
    <name evidence="1" type="ORF">MILVUS5_LOCUS8218</name>
</gene>
<protein>
    <submittedName>
        <fullName evidence="1">Uncharacterized protein</fullName>
    </submittedName>
</protein>
<evidence type="ECO:0000313" key="1">
    <source>
        <dbReference type="EMBL" id="CAJ2637930.1"/>
    </source>
</evidence>
<comment type="caution">
    <text evidence="1">The sequence shown here is derived from an EMBL/GenBank/DDBJ whole genome shotgun (WGS) entry which is preliminary data.</text>
</comment>
<keyword evidence="2" id="KW-1185">Reference proteome</keyword>
<reference evidence="1" key="1">
    <citation type="submission" date="2023-10" db="EMBL/GenBank/DDBJ databases">
        <authorList>
            <person name="Rodriguez Cubillos JULIANA M."/>
            <person name="De Vega J."/>
        </authorList>
    </citation>
    <scope>NUCLEOTIDE SEQUENCE</scope>
</reference>
<dbReference type="Proteomes" id="UP001177021">
    <property type="component" value="Unassembled WGS sequence"/>
</dbReference>
<name>A0ACB0J0B7_TRIPR</name>